<gene>
    <name evidence="3" type="ORF">CINCED_3A016838</name>
</gene>
<dbReference type="Proteomes" id="UP000325440">
    <property type="component" value="Unassembled WGS sequence"/>
</dbReference>
<organism evidence="3 4">
    <name type="scientific">Cinara cedri</name>
    <dbReference type="NCBI Taxonomy" id="506608"/>
    <lineage>
        <taxon>Eukaryota</taxon>
        <taxon>Metazoa</taxon>
        <taxon>Ecdysozoa</taxon>
        <taxon>Arthropoda</taxon>
        <taxon>Hexapoda</taxon>
        <taxon>Insecta</taxon>
        <taxon>Pterygota</taxon>
        <taxon>Neoptera</taxon>
        <taxon>Paraneoptera</taxon>
        <taxon>Hemiptera</taxon>
        <taxon>Sternorrhyncha</taxon>
        <taxon>Aphidomorpha</taxon>
        <taxon>Aphidoidea</taxon>
        <taxon>Aphididae</taxon>
        <taxon>Lachninae</taxon>
        <taxon>Cinara</taxon>
    </lineage>
</organism>
<dbReference type="AlphaFoldDB" id="A0A5E4MU31"/>
<proteinExistence type="predicted"/>
<evidence type="ECO:0000256" key="1">
    <source>
        <dbReference type="SAM" id="MobiDB-lite"/>
    </source>
</evidence>
<dbReference type="OrthoDB" id="6622020at2759"/>
<feature type="region of interest" description="Disordered" evidence="1">
    <location>
        <begin position="312"/>
        <end position="414"/>
    </location>
</feature>
<name>A0A5E4MU31_9HEMI</name>
<dbReference type="EMBL" id="CABPRJ010001026">
    <property type="protein sequence ID" value="VVC34921.1"/>
    <property type="molecule type" value="Genomic_DNA"/>
</dbReference>
<evidence type="ECO:0000313" key="3">
    <source>
        <dbReference type="EMBL" id="VVC34921.1"/>
    </source>
</evidence>
<feature type="compositionally biased region" description="Low complexity" evidence="1">
    <location>
        <begin position="334"/>
        <end position="348"/>
    </location>
</feature>
<feature type="chain" id="PRO_5023049787" evidence="2">
    <location>
        <begin position="20"/>
        <end position="533"/>
    </location>
</feature>
<feature type="signal peptide" evidence="2">
    <location>
        <begin position="1"/>
        <end position="19"/>
    </location>
</feature>
<accession>A0A5E4MU31</accession>
<protein>
    <submittedName>
        <fullName evidence="3">Uncharacterized protein</fullName>
    </submittedName>
</protein>
<reference evidence="3 4" key="1">
    <citation type="submission" date="2019-08" db="EMBL/GenBank/DDBJ databases">
        <authorList>
            <person name="Alioto T."/>
            <person name="Alioto T."/>
            <person name="Gomez Garrido J."/>
        </authorList>
    </citation>
    <scope>NUCLEOTIDE SEQUENCE [LARGE SCALE GENOMIC DNA]</scope>
</reference>
<keyword evidence="4" id="KW-1185">Reference proteome</keyword>
<keyword evidence="2" id="KW-0732">Signal</keyword>
<feature type="compositionally biased region" description="Basic and acidic residues" evidence="1">
    <location>
        <begin position="364"/>
        <end position="373"/>
    </location>
</feature>
<evidence type="ECO:0000256" key="2">
    <source>
        <dbReference type="SAM" id="SignalP"/>
    </source>
</evidence>
<evidence type="ECO:0000313" key="4">
    <source>
        <dbReference type="Proteomes" id="UP000325440"/>
    </source>
</evidence>
<sequence>MILTGMLTVCLVWPATIRAFNFMDQYGKNQLMQKQNRHNSPAWYNDVNLVPDWASPYSIADGGNDGLMMGNYGRRLGDNGGMMMDNDGTAAFNQQNNNMLSSDDYYYDDTADVGPYGSSRPQPHDRLDYAVVRYPSYHGYYPVDDDLRVAGYDRGASDNQLLQYENRKTFDNRKSVPVVPPAAVVSSAMSPYYTPPVHASGVINGYAAPLPPITLNRGYDTPRFPMDKLHRFRKVFLSNVVSPTNVFKSPEEQQLFDIWESLINDDLMTGNVQQTMDDNRIITADRRVQAVDQDRQQFPLFQHLPPVLQRFQKQQQRSQKLKQRHQDQYHHKLQQLQPQAQKLVQYQKPNEERKSYPSMQSHKLKSEEREYREWTNGSPLRKRSSSAAGGDEYGAAQLRRATPADNDDVRQLEKLKTSKTVTGNMIAKPNRTVSSTTVVTTTTIAMTDTTPPPPMTDGGQREYVLPRPAGEKSGLESLFEVIAEGGIRGNYNGNGAADSAFSKLREEVKVNKKRSFVSDETSLAAELGALRKN</sequence>